<dbReference type="InterPro" id="IPR013783">
    <property type="entry name" value="Ig-like_fold"/>
</dbReference>
<dbReference type="EMBL" id="SPVF01000037">
    <property type="protein sequence ID" value="TFW28424.1"/>
    <property type="molecule type" value="Genomic_DNA"/>
</dbReference>
<dbReference type="Proteomes" id="UP000298438">
    <property type="component" value="Unassembled WGS sequence"/>
</dbReference>
<feature type="chain" id="PRO_5021317754" description="Big-1 domain-containing protein" evidence="1">
    <location>
        <begin position="25"/>
        <end position="702"/>
    </location>
</feature>
<organism evidence="2 3">
    <name type="scientific">Zemynaea arenosa</name>
    <dbReference type="NCBI Taxonomy" id="2561931"/>
    <lineage>
        <taxon>Bacteria</taxon>
        <taxon>Pseudomonadati</taxon>
        <taxon>Pseudomonadota</taxon>
        <taxon>Betaproteobacteria</taxon>
        <taxon>Burkholderiales</taxon>
        <taxon>Oxalobacteraceae</taxon>
        <taxon>Telluria group</taxon>
        <taxon>Zemynaea</taxon>
    </lineage>
</organism>
<name>A0A4Y9ST73_9BURK</name>
<comment type="caution">
    <text evidence="2">The sequence shown here is derived from an EMBL/GenBank/DDBJ whole genome shotgun (WGS) entry which is preliminary data.</text>
</comment>
<protein>
    <recommendedName>
        <fullName evidence="4">Big-1 domain-containing protein</fullName>
    </recommendedName>
</protein>
<reference evidence="2 3" key="1">
    <citation type="submission" date="2019-03" db="EMBL/GenBank/DDBJ databases">
        <title>Draft Genome Sequence of Massilia arenosa sp. nov., a Novel Massilia Species Isolated from a Sandy-loam Maize Soil.</title>
        <authorList>
            <person name="Raths R."/>
            <person name="Peta V."/>
            <person name="Bucking H."/>
        </authorList>
    </citation>
    <scope>NUCLEOTIDE SEQUENCE [LARGE SCALE GENOMIC DNA]</scope>
    <source>
        <strain evidence="2 3">MC02</strain>
    </source>
</reference>
<dbReference type="AlphaFoldDB" id="A0A4Y9ST73"/>
<evidence type="ECO:0000313" key="2">
    <source>
        <dbReference type="EMBL" id="TFW28424.1"/>
    </source>
</evidence>
<dbReference type="RefSeq" id="WP_135205637.1">
    <property type="nucleotide sequence ID" value="NZ_SPVF01000037.1"/>
</dbReference>
<keyword evidence="1" id="KW-0732">Signal</keyword>
<dbReference type="SUPFAM" id="SSF49373">
    <property type="entry name" value="Invasin/intimin cell-adhesion fragments"/>
    <property type="match status" value="2"/>
</dbReference>
<accession>A0A4Y9ST73</accession>
<proteinExistence type="predicted"/>
<dbReference type="InterPro" id="IPR008964">
    <property type="entry name" value="Invasin/intimin_cell_adhesion"/>
</dbReference>
<evidence type="ECO:0000313" key="3">
    <source>
        <dbReference type="Proteomes" id="UP000298438"/>
    </source>
</evidence>
<keyword evidence="3" id="KW-1185">Reference proteome</keyword>
<evidence type="ECO:0000256" key="1">
    <source>
        <dbReference type="SAM" id="SignalP"/>
    </source>
</evidence>
<feature type="signal peptide" evidence="1">
    <location>
        <begin position="1"/>
        <end position="24"/>
    </location>
</feature>
<dbReference type="OrthoDB" id="5522233at2"/>
<evidence type="ECO:0008006" key="4">
    <source>
        <dbReference type="Google" id="ProtNLM"/>
    </source>
</evidence>
<gene>
    <name evidence="2" type="ORF">E4L96_02385</name>
</gene>
<sequence>MTQISFGKRLTGWIATAACGLLLAACGGGGGNPGSTIGTGGGGTGGTGNSTDPSMTLTLTDASGAAVSSLSGAQTGSLRATLLDGAKKPVANAIVNFKSSDTALVDITPGSALTDATGVAVATIKPKSTTVTGATQISADAVVASKTATASVNMQVGAAPLTVGALSLTPVPGGPLAAFSTVQLNIPVTSGGQPATAVSGLTLSSLCQGDNTATIVAGALANGVQSATYTNNGCLRGTDVITVSIGSSSQTITVPVSPATIGAINFVGSNVTGSSIVLKGSGGLGRSEAAQLTFKVVDSHNTGLPGVDVQFRATTTTGGLTVSPAKATTDANGNVTTIVSSGTIPTPVRVIAEATRNGVTISGLSDALTISTGLPIQKSMSMSSDSYNIEGWGIDGQEAKLTVRMADQYGNPVSDGSTINFVTEGGAVGSSAQGSCTTTDGGCSVSLRSQNFRPANGRVTVLAFAQGIEDFVDSNGDGQFTCTNYRDSTGAVPSVYRPLVDTCVSGGEPSTDLGDAFLDAGKLAQTTGVQLGDTLDGSYDAANGDLPFPYNHTGYSSSGDGKWGINYIRRSVEIVFSGSSATLVRQKCDDTTGVCRDWTAGDGDSTLIDGVAGAGCSDQPLAFRIYDLHNNPLPKGTTLASVDSTKISTGTFFPGTVGSTNAIGGTIHKVNVKADPQCASGAFTLTVTTPGGSTTAFRFHSN</sequence>
<dbReference type="Gene3D" id="2.60.40.10">
    <property type="entry name" value="Immunoglobulins"/>
    <property type="match status" value="3"/>
</dbReference>